<feature type="transmembrane region" description="Helical" evidence="1">
    <location>
        <begin position="40"/>
        <end position="61"/>
    </location>
</feature>
<evidence type="ECO:0000313" key="3">
    <source>
        <dbReference type="Proteomes" id="UP001165653"/>
    </source>
</evidence>
<sequence length="115" mass="12454">MAAPEGEWRWLCITFTSSILMASFVTVIVKSPIETMKVTVGRAGVAIMLGTLGTRELVIRWGIDAFHGDAIRLAGWAAGMTAIGMTVGYPLLLLLNTKGKDLARFVMAKIQTKVE</sequence>
<name>A0ABT3G2C3_9BACT</name>
<dbReference type="Proteomes" id="UP001165653">
    <property type="component" value="Unassembled WGS sequence"/>
</dbReference>
<dbReference type="RefSeq" id="WP_264513489.1">
    <property type="nucleotide sequence ID" value="NZ_JAPDDR010000004.1"/>
</dbReference>
<keyword evidence="1" id="KW-0472">Membrane</keyword>
<keyword evidence="3" id="KW-1185">Reference proteome</keyword>
<keyword evidence="1" id="KW-0812">Transmembrane</keyword>
<feature type="transmembrane region" description="Helical" evidence="1">
    <location>
        <begin position="73"/>
        <end position="95"/>
    </location>
</feature>
<feature type="transmembrane region" description="Helical" evidence="1">
    <location>
        <begin position="6"/>
        <end position="28"/>
    </location>
</feature>
<evidence type="ECO:0000313" key="2">
    <source>
        <dbReference type="EMBL" id="MCW1913988.1"/>
    </source>
</evidence>
<accession>A0ABT3G2C3</accession>
<dbReference type="EMBL" id="JAPDDR010000004">
    <property type="protein sequence ID" value="MCW1913988.1"/>
    <property type="molecule type" value="Genomic_DNA"/>
</dbReference>
<gene>
    <name evidence="2" type="ORF">OJ996_10405</name>
</gene>
<keyword evidence="1" id="KW-1133">Transmembrane helix</keyword>
<comment type="caution">
    <text evidence="2">The sequence shown here is derived from an EMBL/GenBank/DDBJ whole genome shotgun (WGS) entry which is preliminary data.</text>
</comment>
<evidence type="ECO:0000256" key="1">
    <source>
        <dbReference type="SAM" id="Phobius"/>
    </source>
</evidence>
<protein>
    <submittedName>
        <fullName evidence="2">Uncharacterized protein</fullName>
    </submittedName>
</protein>
<proteinExistence type="predicted"/>
<organism evidence="2 3">
    <name type="scientific">Luteolibacter rhizosphaerae</name>
    <dbReference type="NCBI Taxonomy" id="2989719"/>
    <lineage>
        <taxon>Bacteria</taxon>
        <taxon>Pseudomonadati</taxon>
        <taxon>Verrucomicrobiota</taxon>
        <taxon>Verrucomicrobiia</taxon>
        <taxon>Verrucomicrobiales</taxon>
        <taxon>Verrucomicrobiaceae</taxon>
        <taxon>Luteolibacter</taxon>
    </lineage>
</organism>
<reference evidence="2" key="1">
    <citation type="submission" date="2022-10" db="EMBL/GenBank/DDBJ databases">
        <title>Luteolibacter sp. GHJ8, whole genome shotgun sequencing project.</title>
        <authorList>
            <person name="Zhao G."/>
            <person name="Shen L."/>
        </authorList>
    </citation>
    <scope>NUCLEOTIDE SEQUENCE</scope>
    <source>
        <strain evidence="2">GHJ8</strain>
    </source>
</reference>